<comment type="caution">
    <text evidence="1">The sequence shown here is derived from an EMBL/GenBank/DDBJ whole genome shotgun (WGS) entry which is preliminary data.</text>
</comment>
<gene>
    <name evidence="1" type="ORF">BDR25DRAFT_43877</name>
</gene>
<dbReference type="EMBL" id="MU003493">
    <property type="protein sequence ID" value="KAF2477143.1"/>
    <property type="molecule type" value="Genomic_DNA"/>
</dbReference>
<sequence>MSIDGCVGIGIVSSYWQLGGRIIVILHNILGACLGSGFFLVGASGAGIVSTYLFTCVRKACLVRKLMVRKLLGTRCSSSTKKTPSFSPFPDAWAFLWREAGEHGGDSAANRFWIWRLNFGPSCASDRSSD</sequence>
<accession>A0ACB6REG5</accession>
<reference evidence="1" key="1">
    <citation type="journal article" date="2020" name="Stud. Mycol.">
        <title>101 Dothideomycetes genomes: a test case for predicting lifestyles and emergence of pathogens.</title>
        <authorList>
            <person name="Haridas S."/>
            <person name="Albert R."/>
            <person name="Binder M."/>
            <person name="Bloem J."/>
            <person name="Labutti K."/>
            <person name="Salamov A."/>
            <person name="Andreopoulos B."/>
            <person name="Baker S."/>
            <person name="Barry K."/>
            <person name="Bills G."/>
            <person name="Bluhm B."/>
            <person name="Cannon C."/>
            <person name="Castanera R."/>
            <person name="Culley D."/>
            <person name="Daum C."/>
            <person name="Ezra D."/>
            <person name="Gonzalez J."/>
            <person name="Henrissat B."/>
            <person name="Kuo A."/>
            <person name="Liang C."/>
            <person name="Lipzen A."/>
            <person name="Lutzoni F."/>
            <person name="Magnuson J."/>
            <person name="Mondo S."/>
            <person name="Nolan M."/>
            <person name="Ohm R."/>
            <person name="Pangilinan J."/>
            <person name="Park H.-J."/>
            <person name="Ramirez L."/>
            <person name="Alfaro M."/>
            <person name="Sun H."/>
            <person name="Tritt A."/>
            <person name="Yoshinaga Y."/>
            <person name="Zwiers L.-H."/>
            <person name="Turgeon B."/>
            <person name="Goodwin S."/>
            <person name="Spatafora J."/>
            <person name="Crous P."/>
            <person name="Grigoriev I."/>
        </authorList>
    </citation>
    <scope>NUCLEOTIDE SEQUENCE</scope>
    <source>
        <strain evidence="1">ATCC 200398</strain>
    </source>
</reference>
<evidence type="ECO:0000313" key="1">
    <source>
        <dbReference type="EMBL" id="KAF2477143.1"/>
    </source>
</evidence>
<dbReference type="Proteomes" id="UP000799755">
    <property type="component" value="Unassembled WGS sequence"/>
</dbReference>
<proteinExistence type="predicted"/>
<keyword evidence="2" id="KW-1185">Reference proteome</keyword>
<name>A0ACB6REG5_9PLEO</name>
<evidence type="ECO:0000313" key="2">
    <source>
        <dbReference type="Proteomes" id="UP000799755"/>
    </source>
</evidence>
<protein>
    <submittedName>
        <fullName evidence="1">Uncharacterized protein</fullName>
    </submittedName>
</protein>
<organism evidence="1 2">
    <name type="scientific">Lindgomyces ingoldianus</name>
    <dbReference type="NCBI Taxonomy" id="673940"/>
    <lineage>
        <taxon>Eukaryota</taxon>
        <taxon>Fungi</taxon>
        <taxon>Dikarya</taxon>
        <taxon>Ascomycota</taxon>
        <taxon>Pezizomycotina</taxon>
        <taxon>Dothideomycetes</taxon>
        <taxon>Pleosporomycetidae</taxon>
        <taxon>Pleosporales</taxon>
        <taxon>Lindgomycetaceae</taxon>
        <taxon>Lindgomyces</taxon>
    </lineage>
</organism>